<dbReference type="RefSeq" id="WP_002683610.1">
    <property type="nucleotide sequence ID" value="NZ_CM001795.1"/>
</dbReference>
<gene>
    <name evidence="10" type="ORF">HMPREF9726_00764</name>
</gene>
<dbReference type="AlphaFoldDB" id="A0A0E2EJ47"/>
<reference evidence="10" key="1">
    <citation type="submission" date="2012-01" db="EMBL/GenBank/DDBJ databases">
        <title>The Genome Sequence of Treponema denticola H-22.</title>
        <authorList>
            <consortium name="The Broad Institute Genome Sequencing Platform"/>
            <person name="Earl A."/>
            <person name="Ward D."/>
            <person name="Feldgarden M."/>
            <person name="Gevers D."/>
            <person name="Blanton J.M."/>
            <person name="Fenno C.J."/>
            <person name="Baranova O.V."/>
            <person name="Mathney J."/>
            <person name="Dewhirst F.E."/>
            <person name="Izard J."/>
            <person name="Young S.K."/>
            <person name="Zeng Q."/>
            <person name="Gargeya S."/>
            <person name="Fitzgerald M."/>
            <person name="Haas B."/>
            <person name="Abouelleil A."/>
            <person name="Alvarado L."/>
            <person name="Arachchi H.M."/>
            <person name="Berlin A."/>
            <person name="Chapman S.B."/>
            <person name="Gearin G."/>
            <person name="Goldberg J."/>
            <person name="Griggs A."/>
            <person name="Gujja S."/>
            <person name="Hansen M."/>
            <person name="Heiman D."/>
            <person name="Howarth C."/>
            <person name="Larimer J."/>
            <person name="Lui A."/>
            <person name="MacDonald P.J.P."/>
            <person name="McCowen C."/>
            <person name="Montmayeur A."/>
            <person name="Murphy C."/>
            <person name="Neiman D."/>
            <person name="Pearson M."/>
            <person name="Priest M."/>
            <person name="Roberts A."/>
            <person name="Saif S."/>
            <person name="Shea T."/>
            <person name="Sisk P."/>
            <person name="Stolte C."/>
            <person name="Sykes S."/>
            <person name="Wortman J."/>
            <person name="Nusbaum C."/>
            <person name="Birren B."/>
        </authorList>
    </citation>
    <scope>NUCLEOTIDE SEQUENCE [LARGE SCALE GENOMIC DNA]</scope>
    <source>
        <strain evidence="10">H-22</strain>
    </source>
</reference>
<dbReference type="GO" id="GO:0031071">
    <property type="term" value="F:cysteine desulfurase activity"/>
    <property type="evidence" value="ECO:0007669"/>
    <property type="project" value="UniProtKB-UniRule"/>
</dbReference>
<sequence>MYKNDFPLLMQNPNIHYLDSAATAQRPMPVIEGIKEYFLQSNGNAGRGSHSLAIASSILVEETRKKTAEFIGADKIESIIFTKNSTEALNIIAYCYGLSQLKSGDEILLAVSNHHANLVPWQFIAKQTGAAVKFIYLNKNGTLDINDFKAKLSSKTKVVAISSVVNATGIINPVEEVIKLSHESGAVVVVDAAQAIAHYKQDVSAFDCDFLVFSGHKIFSDFGVGVLYGKKELLDKMPPFLYGGDMINFVTEESSEFKEAPYKYEGGTHDTAAIVSLKHAIEYIEKIGYANIEKTVKELDSYALSELKKLDFVETYGTDAEKRAGIIAFNVKDVHSHDTSYILNEYGVMVRSGHHCTQPLMAYLNINSCCRASFSIFNTKEDIDVMITALKKVKSVFLKD</sequence>
<evidence type="ECO:0000256" key="4">
    <source>
        <dbReference type="ARBA" id="ARBA00022679"/>
    </source>
</evidence>
<dbReference type="InterPro" id="IPR020578">
    <property type="entry name" value="Aminotrans_V_PyrdxlP_BS"/>
</dbReference>
<dbReference type="PROSITE" id="PS00595">
    <property type="entry name" value="AA_TRANSFER_CLASS_5"/>
    <property type="match status" value="1"/>
</dbReference>
<dbReference type="InterPro" id="IPR010970">
    <property type="entry name" value="Cys_dSase_SufS"/>
</dbReference>
<keyword evidence="5 8" id="KW-0663">Pyridoxal phosphate</keyword>
<dbReference type="PATRIC" id="fig|999432.5.peg.792"/>
<evidence type="ECO:0000256" key="8">
    <source>
        <dbReference type="RuleBase" id="RU004506"/>
    </source>
</evidence>
<dbReference type="InterPro" id="IPR000192">
    <property type="entry name" value="Aminotrans_V_dom"/>
</dbReference>
<dbReference type="SUPFAM" id="SSF53383">
    <property type="entry name" value="PLP-dependent transferases"/>
    <property type="match status" value="1"/>
</dbReference>
<dbReference type="EMBL" id="AGDV01000006">
    <property type="protein sequence ID" value="EMB34998.1"/>
    <property type="molecule type" value="Genomic_DNA"/>
</dbReference>
<dbReference type="InterPro" id="IPR015421">
    <property type="entry name" value="PyrdxlP-dep_Trfase_major"/>
</dbReference>
<comment type="similarity">
    <text evidence="2 8">Belongs to the class-V pyridoxal-phosphate-dependent aminotransferase family. Csd subfamily.</text>
</comment>
<keyword evidence="4 8" id="KW-0808">Transferase</keyword>
<proteinExistence type="inferred from homology"/>
<dbReference type="PANTHER" id="PTHR43586">
    <property type="entry name" value="CYSTEINE DESULFURASE"/>
    <property type="match status" value="1"/>
</dbReference>
<feature type="domain" description="Aminotransferase class V" evidence="9">
    <location>
        <begin position="16"/>
        <end position="385"/>
    </location>
</feature>
<name>A0A0E2EJ47_TREDN</name>
<dbReference type="GO" id="GO:0030170">
    <property type="term" value="F:pyridoxal phosphate binding"/>
    <property type="evidence" value="ECO:0007669"/>
    <property type="project" value="UniProtKB-UniRule"/>
</dbReference>
<evidence type="ECO:0000259" key="9">
    <source>
        <dbReference type="Pfam" id="PF00266"/>
    </source>
</evidence>
<evidence type="ECO:0000313" key="10">
    <source>
        <dbReference type="EMBL" id="EMB34998.1"/>
    </source>
</evidence>
<organism evidence="10">
    <name type="scientific">Treponema denticola H-22</name>
    <dbReference type="NCBI Taxonomy" id="999432"/>
    <lineage>
        <taxon>Bacteria</taxon>
        <taxon>Pseudomonadati</taxon>
        <taxon>Spirochaetota</taxon>
        <taxon>Spirochaetia</taxon>
        <taxon>Spirochaetales</taxon>
        <taxon>Treponemataceae</taxon>
        <taxon>Treponema</taxon>
    </lineage>
</organism>
<comment type="cofactor">
    <cofactor evidence="1 7">
        <name>pyridoxal 5'-phosphate</name>
        <dbReference type="ChEBI" id="CHEBI:597326"/>
    </cofactor>
</comment>
<dbReference type="PANTHER" id="PTHR43586:SF8">
    <property type="entry name" value="CYSTEINE DESULFURASE 1, CHLOROPLASTIC"/>
    <property type="match status" value="1"/>
</dbReference>
<dbReference type="NCBIfam" id="TIGR01979">
    <property type="entry name" value="sufS"/>
    <property type="match status" value="1"/>
</dbReference>
<evidence type="ECO:0000256" key="6">
    <source>
        <dbReference type="ARBA" id="ARBA00050776"/>
    </source>
</evidence>
<comment type="function">
    <text evidence="8">Catalyzes the removal of elemental sulfur and selenium atoms from L-cysteine, L-cystine, L-selenocysteine, and L-selenocystine to produce L-alanine.</text>
</comment>
<evidence type="ECO:0000256" key="2">
    <source>
        <dbReference type="ARBA" id="ARBA00010447"/>
    </source>
</evidence>
<dbReference type="InterPro" id="IPR015422">
    <property type="entry name" value="PyrdxlP-dep_Trfase_small"/>
</dbReference>
<dbReference type="InterPro" id="IPR015424">
    <property type="entry name" value="PyrdxlP-dep_Trfase"/>
</dbReference>
<dbReference type="HOGENOM" id="CLU_003433_2_5_12"/>
<dbReference type="EC" id="2.8.1.7" evidence="3 8"/>
<comment type="caution">
    <text evidence="10">The sequence shown here is derived from an EMBL/GenBank/DDBJ whole genome shotgun (WGS) entry which is preliminary data.</text>
</comment>
<dbReference type="Proteomes" id="UP000011705">
    <property type="component" value="Chromosome"/>
</dbReference>
<dbReference type="Gene3D" id="3.40.640.10">
    <property type="entry name" value="Type I PLP-dependent aspartate aminotransferase-like (Major domain)"/>
    <property type="match status" value="1"/>
</dbReference>
<dbReference type="Pfam" id="PF00266">
    <property type="entry name" value="Aminotran_5"/>
    <property type="match status" value="1"/>
</dbReference>
<dbReference type="GO" id="GO:0006534">
    <property type="term" value="P:cysteine metabolic process"/>
    <property type="evidence" value="ECO:0007669"/>
    <property type="project" value="UniProtKB-UniRule"/>
</dbReference>
<evidence type="ECO:0000256" key="3">
    <source>
        <dbReference type="ARBA" id="ARBA00012239"/>
    </source>
</evidence>
<accession>A0A0E2EJ47</accession>
<comment type="catalytic activity">
    <reaction evidence="6 8">
        <text>(sulfur carrier)-H + L-cysteine = (sulfur carrier)-SH + L-alanine</text>
        <dbReference type="Rhea" id="RHEA:43892"/>
        <dbReference type="Rhea" id="RHEA-COMP:14737"/>
        <dbReference type="Rhea" id="RHEA-COMP:14739"/>
        <dbReference type="ChEBI" id="CHEBI:29917"/>
        <dbReference type="ChEBI" id="CHEBI:35235"/>
        <dbReference type="ChEBI" id="CHEBI:57972"/>
        <dbReference type="ChEBI" id="CHEBI:64428"/>
        <dbReference type="EC" id="2.8.1.7"/>
    </reaction>
</comment>
<dbReference type="Gene3D" id="3.90.1150.10">
    <property type="entry name" value="Aspartate Aminotransferase, domain 1"/>
    <property type="match status" value="1"/>
</dbReference>
<evidence type="ECO:0000256" key="1">
    <source>
        <dbReference type="ARBA" id="ARBA00001933"/>
    </source>
</evidence>
<evidence type="ECO:0000256" key="7">
    <source>
        <dbReference type="RuleBase" id="RU004504"/>
    </source>
</evidence>
<dbReference type="CDD" id="cd06453">
    <property type="entry name" value="SufS_like"/>
    <property type="match status" value="1"/>
</dbReference>
<evidence type="ECO:0000256" key="5">
    <source>
        <dbReference type="ARBA" id="ARBA00022898"/>
    </source>
</evidence>
<protein>
    <recommendedName>
        <fullName evidence="3 8">Cysteine desulfurase</fullName>
        <ecNumber evidence="3 8">2.8.1.7</ecNumber>
    </recommendedName>
</protein>